<dbReference type="Pfam" id="PF13459">
    <property type="entry name" value="Fer4_15"/>
    <property type="match status" value="1"/>
</dbReference>
<comment type="caution">
    <text evidence="1">The sequence shown here is derived from an EMBL/GenBank/DDBJ whole genome shotgun (WGS) entry which is preliminary data.</text>
</comment>
<dbReference type="Proteomes" id="UP000233781">
    <property type="component" value="Unassembled WGS sequence"/>
</dbReference>
<dbReference type="RefSeq" id="WP_245861852.1">
    <property type="nucleotide sequence ID" value="NZ_PJNE01000001.1"/>
</dbReference>
<proteinExistence type="predicted"/>
<name>A0A2N3YG04_9MICO</name>
<dbReference type="AlphaFoldDB" id="A0A2N3YG04"/>
<reference evidence="1 2" key="1">
    <citation type="submission" date="2017-12" db="EMBL/GenBank/DDBJ databases">
        <title>Sequencing the genomes of 1000 Actinobacteria strains.</title>
        <authorList>
            <person name="Klenk H.-P."/>
        </authorList>
    </citation>
    <scope>NUCLEOTIDE SEQUENCE [LARGE SCALE GENOMIC DNA]</scope>
    <source>
        <strain evidence="1 2">DSM 12806</strain>
    </source>
</reference>
<accession>A0A2N3YG04</accession>
<organism evidence="1 2">
    <name type="scientific">Phycicoccus duodecadis</name>
    <dbReference type="NCBI Taxonomy" id="173053"/>
    <lineage>
        <taxon>Bacteria</taxon>
        <taxon>Bacillati</taxon>
        <taxon>Actinomycetota</taxon>
        <taxon>Actinomycetes</taxon>
        <taxon>Micrococcales</taxon>
        <taxon>Intrasporangiaceae</taxon>
        <taxon>Phycicoccus</taxon>
    </lineage>
</organism>
<evidence type="ECO:0000313" key="1">
    <source>
        <dbReference type="EMBL" id="PKW25778.1"/>
    </source>
</evidence>
<sequence>MSAPGDQAGSHVLRVDWPECRARGLCAELLPERIVLDEWGYPVVLGPVPQDQLELAREAVTACPRRALRLLPG</sequence>
<evidence type="ECO:0000313" key="2">
    <source>
        <dbReference type="Proteomes" id="UP000233781"/>
    </source>
</evidence>
<gene>
    <name evidence="1" type="ORF">ATL31_0578</name>
</gene>
<dbReference type="SUPFAM" id="SSF54862">
    <property type="entry name" value="4Fe-4S ferredoxins"/>
    <property type="match status" value="1"/>
</dbReference>
<dbReference type="EMBL" id="PJNE01000001">
    <property type="protein sequence ID" value="PKW25778.1"/>
    <property type="molecule type" value="Genomic_DNA"/>
</dbReference>
<keyword evidence="2" id="KW-1185">Reference proteome</keyword>
<protein>
    <submittedName>
        <fullName evidence="1">Ferredoxin</fullName>
    </submittedName>
</protein>
<dbReference type="Gene3D" id="3.30.70.20">
    <property type="match status" value="1"/>
</dbReference>